<feature type="compositionally biased region" description="Acidic residues" evidence="1">
    <location>
        <begin position="1391"/>
        <end position="1455"/>
    </location>
</feature>
<proteinExistence type="predicted"/>
<feature type="compositionally biased region" description="Basic and acidic residues" evidence="1">
    <location>
        <begin position="627"/>
        <end position="672"/>
    </location>
</feature>
<name>A0A024SMC5_HYPJR</name>
<feature type="compositionally biased region" description="Acidic residues" evidence="1">
    <location>
        <begin position="826"/>
        <end position="857"/>
    </location>
</feature>
<feature type="compositionally biased region" description="Polar residues" evidence="1">
    <location>
        <begin position="1192"/>
        <end position="1207"/>
    </location>
</feature>
<feature type="compositionally biased region" description="Basic and acidic residues" evidence="1">
    <location>
        <begin position="902"/>
        <end position="911"/>
    </location>
</feature>
<feature type="compositionally biased region" description="Acidic residues" evidence="1">
    <location>
        <begin position="934"/>
        <end position="947"/>
    </location>
</feature>
<feature type="compositionally biased region" description="Basic and acidic residues" evidence="1">
    <location>
        <begin position="810"/>
        <end position="825"/>
    </location>
</feature>
<feature type="compositionally biased region" description="Polar residues" evidence="1">
    <location>
        <begin position="1251"/>
        <end position="1266"/>
    </location>
</feature>
<sequence>MHVCPGAQGPDPSPRLPRPTSAGTASRPPTRHSLDLMSSPDPLDEPTIIAVATTAAAAAASANSSLAPDPKTEPASRRVSHSQPHRSISPAASPRKHTLNLLQAGKPASSQRLSVAVQVQTEGHGDGGANDTMASTPGGTRRKLFKSPVQSPSTVRRRTDHAVTTTVPLRETGEDELTAAITPSRRRGRPRKSNGTPAPQAGVKRRAGSPISRNPRRVRTDRFGGGAGGGGGGGGGGGESTTQLHFDEGKENFHATPATAKRGRPPKAQAVQPSSELGATKRGRRRQAMAPDELVGIAEEAAAERSQVQSGRRVSESDAVDLIQPPPSRQGAQNDAAHGSDAASNADTESDWIPGPNNDATPRAAAQPSTLRLPSRSDHDHRAPEASDHSTVDEHINDYSSQTNDTIAQGEDFSMIFMDSIPSLQGSRNGNSSFQPAEDDDDVGDETHLIINNTLASLKREVAESSDPVEVTEQIEIPEEPEIEEQPEPEPEFVPIIRESARNARLSLSPWWSRKPKKMGTSGASPLRHQTLLRSAAKRSGRLFRFDHEREDEPTPTKAGKQPSSAQSRRDRSNDYRESFSEMPRNYLDTAAPKPLNFSATQDDRRVDLEEYGLHREDEHAEEEYAQEDHVQEDHAQEEHIGKHAEKHTEEHAQEHAEEYAEEHAEEERAEGAHAGVGHVEEEDAEEHVEEEHGEALAWHTEAPADDNLQESANNAPQQFFFATQPYSAVALGPMRIAMSEMSSPVRHIEDEDSEHREHGRYGDYGAYEYHGGNQDHEQGVLEEDGEQIDYKEPAEELEEQQMQEEPEEHGEHEGHGEHEKHEGYEEHEEYEEDEGLLQQEEFEEEEEGQREDMELDHEEKEREEEHPTHLGRQEEDMEEYDEEQKAEDHEQQGGEEDLDEQENHKEHEEALDYYAEQEGIEEHEEIERHEEHEDYVEEDGDFEEHEEPQQHGEDFNHRDEHDDHEEFGDHDDHEDSGNHDDHEDFEEHEEEVDQHDEHDQLEEHGEKVDQYEEHAQYGEEVDQHDKHDELEAHEAQDHEVQEDEEQEVEHDGLHDEHEDQEEVEDREHHEDREQQEHHEEREERKVRPYEFSNHRRPNFLARRQLDNKENHAEEQTHSVPPQQPEQPKPTPEREVRPYEFSNRWRPNFLARRRPETKGNHIDQDTHSRSSQGPEQLEPTPEREVQPVEATPPQQMSSPLQDPQSVPQDHVQYPVLRPVLSSIMRAGRVLQTVTSDPPSPREREKQLRSPFRSSASKEPSHSATEGSQPPPSKSPPQPFRFVRDQSAANGVTANQRRSAGSRLFGTGFGSTRPVLDTSAREPLNRNRPPSRESEASSLNDTPSRGATTDLFARTHPISSGFRGNKPLLQPSSYSGIRSLHQPLPLVQVDGAGEEPDRVDEEGEREEEDQYQVREDEDEREEAQMEEEEEEQQEQQEEEEQNEEEEDDDDDIDLWEYEAQREVPPRPVLQQPLMPMMPMTQEHNTAPGLESSRRDAQEAPAAVTAARALPNASRTNQTVGRQQLDRNVEDDESPQLSRKQPEQAPATASNPKRFDLSSFFSSPAALPGLLAEKFKSTKPKTSAQQIDQQAAAQQEESPTLPTTSLFPSLDQTVNGSRDFGRTAPASSSIPSDPPVEGQVVEDASSPATPEERGLPTIAQKQNFVPRPRQANDSSFFQPSSSQLSTSPTRMQLTHEDIQRWQLETSHAGDDSPSLKPLLRPLPPRHASPKKSNLRSPLKPHTPGRVVEFSGSVLSPEEQARLREQRLRANGDVSREDIGTAAAVPNHVQPRAGKGSMPRPQPQQQQQQQNQNRPSILAPRIIKPAGVTKKPPVKKHRRREPPSQTVWTRQHWIFLDTLLQMRRQRPFSERYAPVSQRYLGKVVTSMGESLVLEKWHLECVDAFKSQIKGWDEGELAKRLFALILGEAQRRRASLGQSSPGVMFH</sequence>
<evidence type="ECO:0000256" key="1">
    <source>
        <dbReference type="SAM" id="MobiDB-lite"/>
    </source>
</evidence>
<feature type="compositionally biased region" description="Low complexity" evidence="1">
    <location>
        <begin position="1672"/>
        <end position="1687"/>
    </location>
</feature>
<feature type="compositionally biased region" description="Acidic residues" evidence="1">
    <location>
        <begin position="984"/>
        <end position="995"/>
    </location>
</feature>
<feature type="compositionally biased region" description="Pro residues" evidence="1">
    <location>
        <begin position="1268"/>
        <end position="1278"/>
    </location>
</feature>
<dbReference type="KEGG" id="trr:M419DRAFT_31754"/>
<feature type="region of interest" description="Disordered" evidence="1">
    <location>
        <begin position="1"/>
        <end position="447"/>
    </location>
</feature>
<feature type="compositionally biased region" description="Basic and acidic residues" evidence="1">
    <location>
        <begin position="971"/>
        <end position="983"/>
    </location>
</feature>
<organism evidence="2 3">
    <name type="scientific">Hypocrea jecorina (strain ATCC 56765 / BCRC 32924 / NRRL 11460 / Rut C-30)</name>
    <name type="common">Trichoderma reesei</name>
    <dbReference type="NCBI Taxonomy" id="1344414"/>
    <lineage>
        <taxon>Eukaryota</taxon>
        <taxon>Fungi</taxon>
        <taxon>Dikarya</taxon>
        <taxon>Ascomycota</taxon>
        <taxon>Pezizomycotina</taxon>
        <taxon>Sordariomycetes</taxon>
        <taxon>Hypocreomycetidae</taxon>
        <taxon>Hypocreales</taxon>
        <taxon>Hypocreaceae</taxon>
        <taxon>Trichoderma</taxon>
    </lineage>
</organism>
<feature type="region of interest" description="Disordered" evidence="1">
    <location>
        <begin position="743"/>
        <end position="1213"/>
    </location>
</feature>
<feature type="compositionally biased region" description="Polar residues" evidence="1">
    <location>
        <begin position="422"/>
        <end position="435"/>
    </location>
</feature>
<feature type="compositionally biased region" description="Acidic residues" evidence="1">
    <location>
        <begin position="876"/>
        <end position="886"/>
    </location>
</feature>
<protein>
    <submittedName>
        <fullName evidence="2">Uncharacterized protein</fullName>
    </submittedName>
</protein>
<feature type="compositionally biased region" description="Polar residues" evidence="1">
    <location>
        <begin position="1594"/>
        <end position="1614"/>
    </location>
</feature>
<feature type="compositionally biased region" description="Basic and acidic residues" evidence="1">
    <location>
        <begin position="1153"/>
        <end position="1168"/>
    </location>
</feature>
<feature type="compositionally biased region" description="Basic and acidic residues" evidence="1">
    <location>
        <begin position="602"/>
        <end position="619"/>
    </location>
</feature>
<feature type="compositionally biased region" description="Polar residues" evidence="1">
    <location>
        <begin position="1335"/>
        <end position="1346"/>
    </location>
</feature>
<feature type="compositionally biased region" description="Basic and acidic residues" evidence="1">
    <location>
        <begin position="544"/>
        <end position="555"/>
    </location>
</feature>
<feature type="compositionally biased region" description="Basic and acidic residues" evidence="1">
    <location>
        <begin position="747"/>
        <end position="762"/>
    </location>
</feature>
<reference evidence="3" key="1">
    <citation type="journal article" date="2013" name="Ind. Biotechnol.">
        <title>Comparative genomics analysis of Trichoderma reesei strains.</title>
        <authorList>
            <person name="Koike H."/>
            <person name="Aerts A."/>
            <person name="LaButti K."/>
            <person name="Grigoriev I.V."/>
            <person name="Baker S.E."/>
        </authorList>
    </citation>
    <scope>NUCLEOTIDE SEQUENCE [LARGE SCALE GENOMIC DNA]</scope>
    <source>
        <strain evidence="3">ATCC 56765 / BCRC 32924 / NRRL 11460 / Rut C-30</strain>
    </source>
</reference>
<feature type="compositionally biased region" description="Basic and acidic residues" evidence="1">
    <location>
        <begin position="858"/>
        <end position="875"/>
    </location>
</feature>
<feature type="compositionally biased region" description="Low complexity" evidence="1">
    <location>
        <begin position="1497"/>
        <end position="1511"/>
    </location>
</feature>
<feature type="compositionally biased region" description="Low complexity" evidence="1">
    <location>
        <begin position="1582"/>
        <end position="1593"/>
    </location>
</feature>
<dbReference type="HOGENOM" id="CLU_001964_0_0_1"/>
<dbReference type="EMBL" id="KI911139">
    <property type="protein sequence ID" value="ETS06425.1"/>
    <property type="molecule type" value="Genomic_DNA"/>
</dbReference>
<evidence type="ECO:0000313" key="3">
    <source>
        <dbReference type="Proteomes" id="UP000024376"/>
    </source>
</evidence>
<gene>
    <name evidence="2" type="ORF">M419DRAFT_31754</name>
</gene>
<dbReference type="OrthoDB" id="3946221at2759"/>
<feature type="compositionally biased region" description="Low complexity" evidence="1">
    <location>
        <begin position="50"/>
        <end position="67"/>
    </location>
</feature>
<feature type="region of interest" description="Disordered" evidence="1">
    <location>
        <begin position="1230"/>
        <end position="1756"/>
    </location>
</feature>
<feature type="compositionally biased region" description="Basic and acidic residues" evidence="1">
    <location>
        <begin position="948"/>
        <end position="962"/>
    </location>
</feature>
<feature type="compositionally biased region" description="Acidic residues" evidence="1">
    <location>
        <begin position="476"/>
        <end position="491"/>
    </location>
</feature>
<evidence type="ECO:0000313" key="2">
    <source>
        <dbReference type="EMBL" id="ETS06425.1"/>
    </source>
</evidence>
<feature type="compositionally biased region" description="Acidic residues" evidence="1">
    <location>
        <begin position="796"/>
        <end position="809"/>
    </location>
</feature>
<feature type="compositionally biased region" description="Basic and acidic residues" evidence="1">
    <location>
        <begin position="996"/>
        <end position="1040"/>
    </location>
</feature>
<feature type="compositionally biased region" description="Polar residues" evidence="1">
    <location>
        <begin position="398"/>
        <end position="407"/>
    </location>
</feature>
<feature type="compositionally biased region" description="Basic and acidic residues" evidence="1">
    <location>
        <begin position="1104"/>
        <end position="1117"/>
    </location>
</feature>
<feature type="compositionally biased region" description="Basic and acidic residues" evidence="1">
    <location>
        <begin position="1066"/>
        <end position="1089"/>
    </location>
</feature>
<feature type="compositionally biased region" description="Basic and acidic residues" evidence="1">
    <location>
        <begin position="568"/>
        <end position="580"/>
    </location>
</feature>
<feature type="compositionally biased region" description="Polar residues" evidence="1">
    <location>
        <begin position="1286"/>
        <end position="1298"/>
    </location>
</feature>
<feature type="compositionally biased region" description="Low complexity" evidence="1">
    <location>
        <begin position="1800"/>
        <end position="1812"/>
    </location>
</feature>
<feature type="compositionally biased region" description="Polar residues" evidence="1">
    <location>
        <begin position="108"/>
        <end position="121"/>
    </location>
</feature>
<feature type="region of interest" description="Disordered" evidence="1">
    <location>
        <begin position="461"/>
        <end position="695"/>
    </location>
</feature>
<feature type="compositionally biased region" description="Gly residues" evidence="1">
    <location>
        <begin position="223"/>
        <end position="239"/>
    </location>
</feature>
<feature type="region of interest" description="Disordered" evidence="1">
    <location>
        <begin position="1768"/>
        <end position="1841"/>
    </location>
</feature>
<feature type="compositionally biased region" description="Basic and acidic residues" evidence="1">
    <location>
        <begin position="375"/>
        <end position="397"/>
    </location>
</feature>
<feature type="compositionally biased region" description="Low complexity" evidence="1">
    <location>
        <begin position="1467"/>
        <end position="1481"/>
    </location>
</feature>
<feature type="compositionally biased region" description="Basic and acidic residues" evidence="1">
    <location>
        <begin position="1318"/>
        <end position="1334"/>
    </location>
</feature>
<accession>A0A024SMC5</accession>
<dbReference type="Proteomes" id="UP000024376">
    <property type="component" value="Unassembled WGS sequence"/>
</dbReference>